<evidence type="ECO:0000256" key="4">
    <source>
        <dbReference type="ARBA" id="ARBA00022690"/>
    </source>
</evidence>
<reference evidence="10" key="1">
    <citation type="submission" date="2023-02" db="EMBL/GenBank/DDBJ databases">
        <title>Actinomadura rubrobrunea NBRC 14622.</title>
        <authorList>
            <person name="Ichikawa N."/>
            <person name="Sato H."/>
            <person name="Tonouchi N."/>
        </authorList>
    </citation>
    <scope>NUCLEOTIDE SEQUENCE</scope>
    <source>
        <strain evidence="10">NBRC 14622</strain>
    </source>
</reference>
<proteinExistence type="inferred from homology"/>
<dbReference type="Pfam" id="PF00720">
    <property type="entry name" value="SSI"/>
    <property type="match status" value="1"/>
</dbReference>
<dbReference type="PROSITE" id="PS00999">
    <property type="entry name" value="SSI"/>
    <property type="match status" value="1"/>
</dbReference>
<dbReference type="InterPro" id="IPR023549">
    <property type="entry name" value="Subtilisin_inhibitor"/>
</dbReference>
<dbReference type="Gene3D" id="3.30.350.10">
    <property type="entry name" value="Subtilisin inhibitor-like"/>
    <property type="match status" value="1"/>
</dbReference>
<evidence type="ECO:0000256" key="2">
    <source>
        <dbReference type="ARBA" id="ARBA00010472"/>
    </source>
</evidence>
<keyword evidence="3" id="KW-0964">Secreted</keyword>
<dbReference type="GO" id="GO:0005576">
    <property type="term" value="C:extracellular region"/>
    <property type="evidence" value="ECO:0007669"/>
    <property type="project" value="UniProtKB-SubCell"/>
</dbReference>
<name>A0A9W6PXD5_9ACTN</name>
<organism evidence="10 11">
    <name type="scientific">Actinomadura rubrobrunea</name>
    <dbReference type="NCBI Taxonomy" id="115335"/>
    <lineage>
        <taxon>Bacteria</taxon>
        <taxon>Bacillati</taxon>
        <taxon>Actinomycetota</taxon>
        <taxon>Actinomycetes</taxon>
        <taxon>Streptosporangiales</taxon>
        <taxon>Thermomonosporaceae</taxon>
        <taxon>Actinomadura</taxon>
    </lineage>
</organism>
<dbReference type="AlphaFoldDB" id="A0A9W6PXD5"/>
<dbReference type="InterPro" id="IPR036819">
    <property type="entry name" value="Subtilisin_inhibitor-like_sf"/>
</dbReference>
<comment type="caution">
    <text evidence="10">The sequence shown here is derived from an EMBL/GenBank/DDBJ whole genome shotgun (WGS) entry which is preliminary data.</text>
</comment>
<keyword evidence="6" id="KW-1015">Disulfide bond</keyword>
<protein>
    <recommendedName>
        <fullName evidence="9">Subtilisin inhibitor domain-containing protein</fullName>
    </recommendedName>
</protein>
<evidence type="ECO:0000256" key="5">
    <source>
        <dbReference type="ARBA" id="ARBA00022900"/>
    </source>
</evidence>
<feature type="compositionally biased region" description="Polar residues" evidence="7">
    <location>
        <begin position="32"/>
        <end position="42"/>
    </location>
</feature>
<dbReference type="EMBL" id="BSRZ01000006">
    <property type="protein sequence ID" value="GLW64723.1"/>
    <property type="molecule type" value="Genomic_DNA"/>
</dbReference>
<dbReference type="RefSeq" id="WP_067915822.1">
    <property type="nucleotide sequence ID" value="NZ_BSRZ01000006.1"/>
</dbReference>
<comment type="similarity">
    <text evidence="2">Belongs to the protease inhibitor I16 (SSI) family.</text>
</comment>
<comment type="subcellular location">
    <subcellularLocation>
        <location evidence="1">Secreted</location>
    </subcellularLocation>
</comment>
<keyword evidence="5" id="KW-0722">Serine protease inhibitor</keyword>
<gene>
    <name evidence="10" type="ORF">Arub01_29670</name>
</gene>
<accession>A0A9W6PXD5</accession>
<evidence type="ECO:0000256" key="6">
    <source>
        <dbReference type="ARBA" id="ARBA00023157"/>
    </source>
</evidence>
<evidence type="ECO:0000256" key="7">
    <source>
        <dbReference type="SAM" id="MobiDB-lite"/>
    </source>
</evidence>
<keyword evidence="8" id="KW-0732">Signal</keyword>
<dbReference type="SUPFAM" id="SSF55399">
    <property type="entry name" value="Subtilisin inhibitor"/>
    <property type="match status" value="1"/>
</dbReference>
<feature type="chain" id="PRO_5040727138" description="Subtilisin inhibitor domain-containing protein" evidence="8">
    <location>
        <begin position="28"/>
        <end position="150"/>
    </location>
</feature>
<keyword evidence="11" id="KW-1185">Reference proteome</keyword>
<evidence type="ECO:0000259" key="9">
    <source>
        <dbReference type="Pfam" id="PF00720"/>
    </source>
</evidence>
<evidence type="ECO:0000256" key="8">
    <source>
        <dbReference type="SAM" id="SignalP"/>
    </source>
</evidence>
<feature type="signal peptide" evidence="8">
    <location>
        <begin position="1"/>
        <end position="27"/>
    </location>
</feature>
<evidence type="ECO:0000313" key="11">
    <source>
        <dbReference type="Proteomes" id="UP001165124"/>
    </source>
</evidence>
<dbReference type="InterPro" id="IPR020054">
    <property type="entry name" value="Prot_inh_SSI_I16_CS"/>
</dbReference>
<feature type="domain" description="Subtilisin inhibitor" evidence="9">
    <location>
        <begin position="48"/>
        <end position="122"/>
    </location>
</feature>
<evidence type="ECO:0000256" key="3">
    <source>
        <dbReference type="ARBA" id="ARBA00022525"/>
    </source>
</evidence>
<evidence type="ECO:0000313" key="10">
    <source>
        <dbReference type="EMBL" id="GLW64723.1"/>
    </source>
</evidence>
<dbReference type="GO" id="GO:0004867">
    <property type="term" value="F:serine-type endopeptidase inhibitor activity"/>
    <property type="evidence" value="ECO:0007669"/>
    <property type="project" value="UniProtKB-KW"/>
</dbReference>
<sequence>MRYRRLLFTTPALAALLALPACGSEQAAGPSDSATTSVQPTRSPADRLTVEVRASANATPTTWTLTCGPAGGDHPKAAKACEALGKAEDPFKPVPKDQICTEIYGGPQVATVKGTWRGRQVDAGFNRKNGCEMHRWDQVEPLFGDTVKRD</sequence>
<feature type="region of interest" description="Disordered" evidence="7">
    <location>
        <begin position="26"/>
        <end position="46"/>
    </location>
</feature>
<dbReference type="Proteomes" id="UP001165124">
    <property type="component" value="Unassembled WGS sequence"/>
</dbReference>
<keyword evidence="4" id="KW-0646">Protease inhibitor</keyword>
<evidence type="ECO:0000256" key="1">
    <source>
        <dbReference type="ARBA" id="ARBA00004613"/>
    </source>
</evidence>